<reference evidence="3 4" key="1">
    <citation type="submission" date="2018-10" db="EMBL/GenBank/DDBJ databases">
        <title>Draft genome sequence of Bacillus salarius IM0101, isolated from a hypersaline soil in Inner Mongolia, China.</title>
        <authorList>
            <person name="Yamprayoonswat W."/>
            <person name="Boonvisut S."/>
            <person name="Jumpathong W."/>
            <person name="Sittihan S."/>
            <person name="Ruangsuj P."/>
            <person name="Wanthongcharoen S."/>
            <person name="Thongpramul N."/>
            <person name="Pimmason S."/>
            <person name="Yu B."/>
            <person name="Yasawong M."/>
        </authorList>
    </citation>
    <scope>NUCLEOTIDE SEQUENCE [LARGE SCALE GENOMIC DNA]</scope>
    <source>
        <strain evidence="3 4">IM0101</strain>
    </source>
</reference>
<evidence type="ECO:0000259" key="1">
    <source>
        <dbReference type="Pfam" id="PF03354"/>
    </source>
</evidence>
<keyword evidence="4" id="KW-1185">Reference proteome</keyword>
<dbReference type="EMBL" id="RBVX01000013">
    <property type="protein sequence ID" value="RSL32661.1"/>
    <property type="molecule type" value="Genomic_DNA"/>
</dbReference>
<feature type="domain" description="Terminase large subunit-like endonuclease" evidence="2">
    <location>
        <begin position="267"/>
        <end position="547"/>
    </location>
</feature>
<organism evidence="3 4">
    <name type="scientific">Salibacterium salarium</name>
    <dbReference type="NCBI Taxonomy" id="284579"/>
    <lineage>
        <taxon>Bacteria</taxon>
        <taxon>Bacillati</taxon>
        <taxon>Bacillota</taxon>
        <taxon>Bacilli</taxon>
        <taxon>Bacillales</taxon>
        <taxon>Bacillaceae</taxon>
    </lineage>
</organism>
<evidence type="ECO:0000313" key="4">
    <source>
        <dbReference type="Proteomes" id="UP000275076"/>
    </source>
</evidence>
<dbReference type="RefSeq" id="WP_125556581.1">
    <property type="nucleotide sequence ID" value="NZ_RBVX01000013.1"/>
</dbReference>
<dbReference type="Gene3D" id="3.40.50.300">
    <property type="entry name" value="P-loop containing nucleotide triphosphate hydrolases"/>
    <property type="match status" value="1"/>
</dbReference>
<evidence type="ECO:0000259" key="2">
    <source>
        <dbReference type="Pfam" id="PF20441"/>
    </source>
</evidence>
<feature type="domain" description="Terminase large subunit-like ATPase" evidence="1">
    <location>
        <begin position="82"/>
        <end position="253"/>
    </location>
</feature>
<sequence>MKKYPLSYNPIIEYYNKIESGEISASWKVKRIYKKLVDDVHDENLEYEYNVKRANHAMEFIENFCKHSKGKWAGKPVYLELWQKAYVAAIFGFIHKIDQTRKYHEVLLVVARKNGKSTLSAAICLYLMAGDQEGGAEVYAVATKEKQAKIVWSESKRMVRKSPVLLKRIKPLVKELVGDFNDSSFMPLGSDSETLDGLNVHGASLDEIHAWKNVDLYDVIADGTSTREQPLINMITTAGTIREALYDQKYDEAEMVLNGLDDPVGYKDDHFLPIIYELDDRKEWTEEGAWEKANPALGSIKKVDNLKTKVNKAKANPSLVSNLLTKDFNVRATSSEAWLTFEQLNNQETFDVKEIKPDYAIGGADLSQTTDLTAACAMFMLPGGTDIYVMHMYWLPEDVFEKRMAEDKVPYDKWYEQGYMRKTPGNKVHHKFVTEWFLELRDEYDVYLPWVGYDRWSADYWVEEMQSHFGAEAMVPVAQGKQTLSQPMQNMGADLEKKIINYQNNPVTKWCLTNTAIDIDRNGEIQPVKAKQQRRRIDGTACMLDAYVALEDNIGDYQNMI</sequence>
<dbReference type="PANTHER" id="PTHR41287:SF1">
    <property type="entry name" value="PROTEIN YMFN"/>
    <property type="match status" value="1"/>
</dbReference>
<evidence type="ECO:0000313" key="3">
    <source>
        <dbReference type="EMBL" id="RSL32661.1"/>
    </source>
</evidence>
<dbReference type="InterPro" id="IPR027417">
    <property type="entry name" value="P-loop_NTPase"/>
</dbReference>
<dbReference type="Proteomes" id="UP000275076">
    <property type="component" value="Unassembled WGS sequence"/>
</dbReference>
<gene>
    <name evidence="3" type="ORF">D7Z54_14515</name>
</gene>
<dbReference type="InterPro" id="IPR046462">
    <property type="entry name" value="TerL_nuclease"/>
</dbReference>
<name>A0A3R9QKX6_9BACI</name>
<dbReference type="PANTHER" id="PTHR41287">
    <property type="match status" value="1"/>
</dbReference>
<comment type="caution">
    <text evidence="3">The sequence shown here is derived from an EMBL/GenBank/DDBJ whole genome shotgun (WGS) entry which is preliminary data.</text>
</comment>
<proteinExistence type="predicted"/>
<dbReference type="GO" id="GO:0004519">
    <property type="term" value="F:endonuclease activity"/>
    <property type="evidence" value="ECO:0007669"/>
    <property type="project" value="InterPro"/>
</dbReference>
<protein>
    <submittedName>
        <fullName evidence="3">Terminase large subunit</fullName>
    </submittedName>
</protein>
<accession>A0A3R9QKX6</accession>
<dbReference type="InterPro" id="IPR046461">
    <property type="entry name" value="TerL_ATPase"/>
</dbReference>
<dbReference type="Pfam" id="PF20441">
    <property type="entry name" value="TerL_nuclease"/>
    <property type="match status" value="1"/>
</dbReference>
<dbReference type="InterPro" id="IPR005021">
    <property type="entry name" value="Terminase_largesu-like"/>
</dbReference>
<dbReference type="AlphaFoldDB" id="A0A3R9QKX6"/>
<dbReference type="Pfam" id="PF03354">
    <property type="entry name" value="TerL_ATPase"/>
    <property type="match status" value="1"/>
</dbReference>
<dbReference type="OrthoDB" id="9760250at2"/>